<feature type="compositionally biased region" description="Basic and acidic residues" evidence="1">
    <location>
        <begin position="101"/>
        <end position="111"/>
    </location>
</feature>
<protein>
    <submittedName>
        <fullName evidence="3">DUF2812 domain-containing protein</fullName>
    </submittedName>
</protein>
<feature type="region of interest" description="Disordered" evidence="1">
    <location>
        <begin position="101"/>
        <end position="120"/>
    </location>
</feature>
<accession>A0A9X4KRN3</accession>
<organism evidence="3 4">
    <name type="scientific">Cohnella rhizosphaerae</name>
    <dbReference type="NCBI Taxonomy" id="1457232"/>
    <lineage>
        <taxon>Bacteria</taxon>
        <taxon>Bacillati</taxon>
        <taxon>Bacillota</taxon>
        <taxon>Bacilli</taxon>
        <taxon>Bacillales</taxon>
        <taxon>Paenibacillaceae</taxon>
        <taxon>Cohnella</taxon>
    </lineage>
</organism>
<evidence type="ECO:0000313" key="3">
    <source>
        <dbReference type="EMBL" id="MDG0809303.1"/>
    </source>
</evidence>
<reference evidence="3" key="1">
    <citation type="submission" date="2022-10" db="EMBL/GenBank/DDBJ databases">
        <title>Comparative genomic analysis of Cohnella hashimotonis sp. nov., isolated from the International Space Station.</title>
        <authorList>
            <person name="Simpson A."/>
            <person name="Venkateswaran K."/>
        </authorList>
    </citation>
    <scope>NUCLEOTIDE SEQUENCE</scope>
    <source>
        <strain evidence="3">DSM 28161</strain>
    </source>
</reference>
<keyword evidence="2" id="KW-0472">Membrane</keyword>
<keyword evidence="2" id="KW-1133">Transmembrane helix</keyword>
<proteinExistence type="predicted"/>
<evidence type="ECO:0000256" key="2">
    <source>
        <dbReference type="SAM" id="Phobius"/>
    </source>
</evidence>
<dbReference type="InterPro" id="IPR021359">
    <property type="entry name" value="DUF2812"/>
</dbReference>
<dbReference type="RefSeq" id="WP_277533040.1">
    <property type="nucleotide sequence ID" value="NZ_JAPDIA010000003.1"/>
</dbReference>
<dbReference type="AlphaFoldDB" id="A0A9X4KRN3"/>
<dbReference type="EMBL" id="JAPDIA010000003">
    <property type="protein sequence ID" value="MDG0809303.1"/>
    <property type="molecule type" value="Genomic_DNA"/>
</dbReference>
<dbReference type="Pfam" id="PF11193">
    <property type="entry name" value="DUF2812"/>
    <property type="match status" value="1"/>
</dbReference>
<evidence type="ECO:0000256" key="1">
    <source>
        <dbReference type="SAM" id="MobiDB-lite"/>
    </source>
</evidence>
<gene>
    <name evidence="3" type="ORF">OMP40_07850</name>
</gene>
<dbReference type="Proteomes" id="UP001153404">
    <property type="component" value="Unassembled WGS sequence"/>
</dbReference>
<name>A0A9X4KRN3_9BACL</name>
<comment type="caution">
    <text evidence="3">The sequence shown here is derived from an EMBL/GenBank/DDBJ whole genome shotgun (WGS) entry which is preliminary data.</text>
</comment>
<keyword evidence="2" id="KW-0812">Transmembrane</keyword>
<sequence>MYRDMGWAYVSSFSGVWHYFRRPWEPGETPKLYTDRESLVEHYKKIKRVMAAMLFANLVILFANFANIVSRLEASMRWGDYGAVARYLRNFVRSARIWDRQDEQEDQRDGRVAGTACSPF</sequence>
<feature type="transmembrane region" description="Helical" evidence="2">
    <location>
        <begin position="49"/>
        <end position="69"/>
    </location>
</feature>
<keyword evidence="4" id="KW-1185">Reference proteome</keyword>
<evidence type="ECO:0000313" key="4">
    <source>
        <dbReference type="Proteomes" id="UP001153404"/>
    </source>
</evidence>